<protein>
    <recommendedName>
        <fullName evidence="3">Nucleoside triphosphate pyrophosphatase</fullName>
        <ecNumber evidence="3">3.6.1.9</ecNumber>
    </recommendedName>
    <alternativeName>
        <fullName evidence="3">Nucleotide pyrophosphatase</fullName>
        <shortName evidence="3">Nucleotide PPase</shortName>
    </alternativeName>
</protein>
<comment type="caution">
    <text evidence="3">Lacks conserved residue(s) required for the propagation of feature annotation.</text>
</comment>
<dbReference type="CDD" id="cd00555">
    <property type="entry name" value="Maf"/>
    <property type="match status" value="1"/>
</dbReference>
<comment type="subcellular location">
    <subcellularLocation>
        <location evidence="3">Cytoplasm</location>
    </subcellularLocation>
</comment>
<dbReference type="Proteomes" id="UP000269154">
    <property type="component" value="Unassembled WGS sequence"/>
</dbReference>
<dbReference type="Pfam" id="PF02545">
    <property type="entry name" value="Maf"/>
    <property type="match status" value="1"/>
</dbReference>
<dbReference type="EMBL" id="RCBY01000330">
    <property type="protein sequence ID" value="RQH24172.1"/>
    <property type="molecule type" value="Genomic_DNA"/>
</dbReference>
<evidence type="ECO:0000256" key="2">
    <source>
        <dbReference type="ARBA" id="ARBA00022801"/>
    </source>
</evidence>
<dbReference type="GO" id="GO:0047429">
    <property type="term" value="F:nucleoside triphosphate diphosphatase activity"/>
    <property type="evidence" value="ECO:0007669"/>
    <property type="project" value="UniProtKB-EC"/>
</dbReference>
<comment type="catalytic activity">
    <reaction evidence="3">
        <text>a 2'-deoxyribonucleoside 5'-triphosphate + H2O = a 2'-deoxyribonucleoside 5'-phosphate + diphosphate + H(+)</text>
        <dbReference type="Rhea" id="RHEA:44644"/>
        <dbReference type="ChEBI" id="CHEBI:15377"/>
        <dbReference type="ChEBI" id="CHEBI:15378"/>
        <dbReference type="ChEBI" id="CHEBI:33019"/>
        <dbReference type="ChEBI" id="CHEBI:61560"/>
        <dbReference type="ChEBI" id="CHEBI:65317"/>
        <dbReference type="EC" id="3.6.1.9"/>
    </reaction>
</comment>
<accession>A0A3N6NYG3</accession>
<evidence type="ECO:0000256" key="3">
    <source>
        <dbReference type="HAMAP-Rule" id="MF_00528"/>
    </source>
</evidence>
<dbReference type="RefSeq" id="WP_124147537.1">
    <property type="nucleotide sequence ID" value="NZ_CAWOKI010000283.1"/>
</dbReference>
<keyword evidence="3" id="KW-0963">Cytoplasm</keyword>
<dbReference type="NCBIfam" id="TIGR00172">
    <property type="entry name" value="maf"/>
    <property type="match status" value="1"/>
</dbReference>
<comment type="cofactor">
    <cofactor evidence="1 3">
        <name>a divalent metal cation</name>
        <dbReference type="ChEBI" id="CHEBI:60240"/>
    </cofactor>
</comment>
<dbReference type="InterPro" id="IPR029001">
    <property type="entry name" value="ITPase-like_fam"/>
</dbReference>
<dbReference type="HAMAP" id="MF_00528">
    <property type="entry name" value="Maf"/>
    <property type="match status" value="1"/>
</dbReference>
<sequence length="204" mass="22456">MKTPTFILASSSLARLRLLETIGIHPIVMPSNFDESTVKLIEPRKLVETLAQAKAETIAKSLMKENLSETQSNLILGCDSVLVIDGEIYGKPADNKEAIARWQKMRGQVGQLYTGHALIDLVKNKTIVICRMTKVHFAPVNDQEIEAYVATGEPLKCAGCFAIEGKGGLFIEKIEGCHTNVIGLSLPLLRVMLNTLGYQVSNFW</sequence>
<comment type="caution">
    <text evidence="4">The sequence shown here is derived from an EMBL/GenBank/DDBJ whole genome shotgun (WGS) entry which is preliminary data.</text>
</comment>
<dbReference type="PANTHER" id="PTHR43213">
    <property type="entry name" value="BIFUNCTIONAL DTTP/UTP PYROPHOSPHATASE/METHYLTRANSFERASE PROTEIN-RELATED"/>
    <property type="match status" value="1"/>
</dbReference>
<organism evidence="4 5">
    <name type="scientific">Okeania hirsuta</name>
    <dbReference type="NCBI Taxonomy" id="1458930"/>
    <lineage>
        <taxon>Bacteria</taxon>
        <taxon>Bacillati</taxon>
        <taxon>Cyanobacteriota</taxon>
        <taxon>Cyanophyceae</taxon>
        <taxon>Oscillatoriophycideae</taxon>
        <taxon>Oscillatoriales</taxon>
        <taxon>Microcoleaceae</taxon>
        <taxon>Okeania</taxon>
    </lineage>
</organism>
<gene>
    <name evidence="4" type="ORF">D5R40_30125</name>
</gene>
<keyword evidence="2 3" id="KW-0378">Hydrolase</keyword>
<dbReference type="GO" id="GO:0005737">
    <property type="term" value="C:cytoplasm"/>
    <property type="evidence" value="ECO:0007669"/>
    <property type="project" value="UniProtKB-SubCell"/>
</dbReference>
<keyword evidence="3" id="KW-0546">Nucleotide metabolism</keyword>
<evidence type="ECO:0000313" key="4">
    <source>
        <dbReference type="EMBL" id="RQH24172.1"/>
    </source>
</evidence>
<comment type="similarity">
    <text evidence="3">Belongs to the Maf family.</text>
</comment>
<dbReference type="Gene3D" id="3.90.950.10">
    <property type="match status" value="1"/>
</dbReference>
<reference evidence="4 5" key="1">
    <citation type="journal article" date="2018" name="ACS Chem. Biol.">
        <title>Ketoreductase domain dysfunction expands chemodiversity: malyngamide biosynthesis in the cyanobacterium Okeania hirsuta.</title>
        <authorList>
            <person name="Moss N.A."/>
            <person name="Leao T."/>
            <person name="Rankin M."/>
            <person name="McCullough T.M."/>
            <person name="Qu P."/>
            <person name="Korobeynikov A."/>
            <person name="Smith J.L."/>
            <person name="Gerwick L."/>
            <person name="Gerwick W.H."/>
        </authorList>
    </citation>
    <scope>NUCLEOTIDE SEQUENCE [LARGE SCALE GENOMIC DNA]</scope>
    <source>
        <strain evidence="4 5">PAB10Feb10-1</strain>
    </source>
</reference>
<evidence type="ECO:0000313" key="5">
    <source>
        <dbReference type="Proteomes" id="UP000269154"/>
    </source>
</evidence>
<dbReference type="EC" id="3.6.1.9" evidence="3"/>
<name>A0A3N6NYG3_9CYAN</name>
<dbReference type="GO" id="GO:0009117">
    <property type="term" value="P:nucleotide metabolic process"/>
    <property type="evidence" value="ECO:0007669"/>
    <property type="project" value="UniProtKB-KW"/>
</dbReference>
<dbReference type="OrthoDB" id="9807767at2"/>
<proteinExistence type="inferred from homology"/>
<dbReference type="AlphaFoldDB" id="A0A3N6NYG3"/>
<dbReference type="PANTHER" id="PTHR43213:SF5">
    <property type="entry name" value="BIFUNCTIONAL DTTP_UTP PYROPHOSPHATASE_METHYLTRANSFERASE PROTEIN-RELATED"/>
    <property type="match status" value="1"/>
</dbReference>
<dbReference type="PIRSF" id="PIRSF006305">
    <property type="entry name" value="Maf"/>
    <property type="match status" value="1"/>
</dbReference>
<feature type="active site" description="Proton acceptor" evidence="3">
    <location>
        <position position="79"/>
    </location>
</feature>
<keyword evidence="5" id="KW-1185">Reference proteome</keyword>
<evidence type="ECO:0000256" key="1">
    <source>
        <dbReference type="ARBA" id="ARBA00001968"/>
    </source>
</evidence>
<dbReference type="InterPro" id="IPR003697">
    <property type="entry name" value="Maf-like"/>
</dbReference>
<comment type="function">
    <text evidence="3">Nucleoside triphosphate pyrophosphatase. May have a dual role in cell division arrest and in preventing the incorporation of modified nucleotides into cellular nucleic acids.</text>
</comment>
<dbReference type="SUPFAM" id="SSF52972">
    <property type="entry name" value="ITPase-like"/>
    <property type="match status" value="1"/>
</dbReference>
<comment type="catalytic activity">
    <reaction evidence="3">
        <text>a ribonucleoside 5'-triphosphate + H2O = a ribonucleoside 5'-phosphate + diphosphate + H(+)</text>
        <dbReference type="Rhea" id="RHEA:23996"/>
        <dbReference type="ChEBI" id="CHEBI:15377"/>
        <dbReference type="ChEBI" id="CHEBI:15378"/>
        <dbReference type="ChEBI" id="CHEBI:33019"/>
        <dbReference type="ChEBI" id="CHEBI:58043"/>
        <dbReference type="ChEBI" id="CHEBI:61557"/>
        <dbReference type="EC" id="3.6.1.9"/>
    </reaction>
</comment>